<dbReference type="RefSeq" id="WP_386764855.1">
    <property type="nucleotide sequence ID" value="NZ_JBHSTI010000008.1"/>
</dbReference>
<accession>A0ABW1SYG6</accession>
<feature type="transmembrane region" description="Helical" evidence="1">
    <location>
        <begin position="19"/>
        <end position="36"/>
    </location>
</feature>
<name>A0ABW1SYG6_9ACTN</name>
<dbReference type="EMBL" id="JBHSTI010000008">
    <property type="protein sequence ID" value="MFC6237501.1"/>
    <property type="molecule type" value="Genomic_DNA"/>
</dbReference>
<dbReference type="Pfam" id="PF04087">
    <property type="entry name" value="DUF389"/>
    <property type="match status" value="1"/>
</dbReference>
<dbReference type="InterPro" id="IPR005240">
    <property type="entry name" value="DUF389"/>
</dbReference>
<reference evidence="3" key="1">
    <citation type="journal article" date="2019" name="Int. J. Syst. Evol. Microbiol.">
        <title>The Global Catalogue of Microorganisms (GCM) 10K type strain sequencing project: providing services to taxonomists for standard genome sequencing and annotation.</title>
        <authorList>
            <consortium name="The Broad Institute Genomics Platform"/>
            <consortium name="The Broad Institute Genome Sequencing Center for Infectious Disease"/>
            <person name="Wu L."/>
            <person name="Ma J."/>
        </authorList>
    </citation>
    <scope>NUCLEOTIDE SEQUENCE [LARGE SCALE GENOMIC DNA]</scope>
    <source>
        <strain evidence="3">CGMCC 4.7317</strain>
    </source>
</reference>
<dbReference type="Proteomes" id="UP001596138">
    <property type="component" value="Unassembled WGS sequence"/>
</dbReference>
<feature type="transmembrane region" description="Helical" evidence="1">
    <location>
        <begin position="215"/>
        <end position="238"/>
    </location>
</feature>
<dbReference type="PANTHER" id="PTHR20992">
    <property type="entry name" value="AT15442P-RELATED"/>
    <property type="match status" value="1"/>
</dbReference>
<feature type="transmembrane region" description="Helical" evidence="1">
    <location>
        <begin position="76"/>
        <end position="95"/>
    </location>
</feature>
<evidence type="ECO:0000313" key="3">
    <source>
        <dbReference type="Proteomes" id="UP001596138"/>
    </source>
</evidence>
<keyword evidence="1" id="KW-0812">Transmembrane</keyword>
<keyword evidence="1" id="KW-0472">Membrane</keyword>
<evidence type="ECO:0000313" key="2">
    <source>
        <dbReference type="EMBL" id="MFC6237501.1"/>
    </source>
</evidence>
<gene>
    <name evidence="2" type="ORF">ACFQGU_06400</name>
</gene>
<feature type="transmembrane region" description="Helical" evidence="1">
    <location>
        <begin position="115"/>
        <end position="133"/>
    </location>
</feature>
<protein>
    <submittedName>
        <fullName evidence="2">DUF389 domain-containing protein</fullName>
    </submittedName>
</protein>
<keyword evidence="1" id="KW-1133">Transmembrane helix</keyword>
<feature type="transmembrane region" description="Helical" evidence="1">
    <location>
        <begin position="140"/>
        <end position="161"/>
    </location>
</feature>
<dbReference type="PANTHER" id="PTHR20992:SF9">
    <property type="entry name" value="AT15442P-RELATED"/>
    <property type="match status" value="1"/>
</dbReference>
<feature type="transmembrane region" description="Helical" evidence="1">
    <location>
        <begin position="42"/>
        <end position="64"/>
    </location>
</feature>
<sequence>MTDALFIEKSWKSPSASKFWVLLVLATIIATAGVIADSTASVIGAMIVAPLMTPILGIALATVLGDRPALLRSVAYVVGGALVVVALAWLIGAIGFNVDDYRTNSQVAGRISPRLIDLMAALATGTVGAFALVRRDISDALPGVAIAISLVPPLAVVGLLLQVGRLTDAAQALLLFGTNVAAIIATGTIVLVLYKVREIAKQSGQVHGGLGKGTIAVICALIVVVLVPLGIGSLNVAYDQLAQRDATPIAQKWADKAGWQVTTVQVVNRQIIVTALGPPPEVEVDSLRVALNDAGFGLEDLVVRLVVGGTRLCPAGGTTCAVPESQ</sequence>
<feature type="transmembrane region" description="Helical" evidence="1">
    <location>
        <begin position="173"/>
        <end position="194"/>
    </location>
</feature>
<evidence type="ECO:0000256" key="1">
    <source>
        <dbReference type="SAM" id="Phobius"/>
    </source>
</evidence>
<proteinExistence type="predicted"/>
<keyword evidence="3" id="KW-1185">Reference proteome</keyword>
<comment type="caution">
    <text evidence="2">The sequence shown here is derived from an EMBL/GenBank/DDBJ whole genome shotgun (WGS) entry which is preliminary data.</text>
</comment>
<organism evidence="2 3">
    <name type="scientific">Longivirga aurantiaca</name>
    <dbReference type="NCBI Taxonomy" id="1837743"/>
    <lineage>
        <taxon>Bacteria</taxon>
        <taxon>Bacillati</taxon>
        <taxon>Actinomycetota</taxon>
        <taxon>Actinomycetes</taxon>
        <taxon>Sporichthyales</taxon>
        <taxon>Sporichthyaceae</taxon>
        <taxon>Longivirga</taxon>
    </lineage>
</organism>